<dbReference type="EMBL" id="JAVRAA010000011">
    <property type="protein sequence ID" value="MDT0339152.1"/>
    <property type="molecule type" value="Genomic_DNA"/>
</dbReference>
<dbReference type="InterPro" id="IPR014710">
    <property type="entry name" value="RmlC-like_jellyroll"/>
</dbReference>
<dbReference type="InterPro" id="IPR010282">
    <property type="entry name" value="Uncharacterised_HutD/Ves"/>
</dbReference>
<evidence type="ECO:0000313" key="1">
    <source>
        <dbReference type="EMBL" id="MDT0339152.1"/>
    </source>
</evidence>
<gene>
    <name evidence="1" type="ORF">RJN63_20115</name>
</gene>
<proteinExistence type="predicted"/>
<name>A0AAE4GBZ0_9BURK</name>
<protein>
    <submittedName>
        <fullName evidence="1">HutD family protein</fullName>
    </submittedName>
</protein>
<dbReference type="CDD" id="cd20293">
    <property type="entry name" value="cupin_HutD_N"/>
    <property type="match status" value="1"/>
</dbReference>
<dbReference type="Pfam" id="PF05962">
    <property type="entry name" value="HutD"/>
    <property type="match status" value="1"/>
</dbReference>
<sequence>MPGKAHAVAGSGVPQHGAIAFVGELASVAAVPWKNEGGQTRELCVEPPEADFASFIWRASVADVGSDADFSTFEGIDRTIVLLEGGGFTLHSEGRQVHDLAHCFAPYDFPGEQSIQVRMHGAPTLDFNLMVRREVAEGRVVMLDERNSRCLPSHSALLYVARGAACLSDEDGLQQALRAGQFARLQPGHRARMPDLLCAPGAVVLLVCIIPKPKEGQHM</sequence>
<dbReference type="PANTHER" id="PTHR37943:SF1">
    <property type="entry name" value="PROTEIN VES"/>
    <property type="match status" value="1"/>
</dbReference>
<dbReference type="Gene3D" id="2.60.120.10">
    <property type="entry name" value="Jelly Rolls"/>
    <property type="match status" value="1"/>
</dbReference>
<dbReference type="PANTHER" id="PTHR37943">
    <property type="entry name" value="PROTEIN VES"/>
    <property type="match status" value="1"/>
</dbReference>
<accession>A0AAE4GBZ0</accession>
<reference evidence="1" key="1">
    <citation type="submission" date="2023-02" db="EMBL/GenBank/DDBJ databases">
        <title>Description of Herbaspirillum huttiense subsp. nephrolepsisexaltata and Herbaspirillum huttiense subsp. lycopersicon.</title>
        <authorList>
            <person name="Poudel M."/>
            <person name="Sharma A."/>
            <person name="Goss E."/>
            <person name="Tapia J.H."/>
            <person name="Harmon C.M."/>
            <person name="Jones J.B."/>
        </authorList>
    </citation>
    <scope>NUCLEOTIDE SEQUENCE</scope>
    <source>
        <strain evidence="1">NC40101</strain>
    </source>
</reference>
<dbReference type="SUPFAM" id="SSF51182">
    <property type="entry name" value="RmlC-like cupins"/>
    <property type="match status" value="1"/>
</dbReference>
<comment type="caution">
    <text evidence="1">The sequence shown here is derived from an EMBL/GenBank/DDBJ whole genome shotgun (WGS) entry which is preliminary data.</text>
</comment>
<organism evidence="1">
    <name type="scientific">Herbaspirillum huttiense subsp. nephrolepidis</name>
    <dbReference type="NCBI Taxonomy" id="3075126"/>
    <lineage>
        <taxon>Bacteria</taxon>
        <taxon>Pseudomonadati</taxon>
        <taxon>Pseudomonadota</taxon>
        <taxon>Betaproteobacteria</taxon>
        <taxon>Burkholderiales</taxon>
        <taxon>Oxalobacteraceae</taxon>
        <taxon>Herbaspirillum</taxon>
    </lineage>
</organism>
<dbReference type="InterPro" id="IPR011051">
    <property type="entry name" value="RmlC_Cupin_sf"/>
</dbReference>
<dbReference type="AlphaFoldDB" id="A0AAE4GBZ0"/>
<dbReference type="RefSeq" id="WP_134136282.1">
    <property type="nucleotide sequence ID" value="NZ_JAVLSM010000001.1"/>
</dbReference>